<proteinExistence type="predicted"/>
<sequence length="160" mass="17350">MRIELTSTARSSTQLSHPRPSCRASVHVSLSESRTGYRGRLFKQRTSFRSRSGGDGECIGAPCSAFSTNCSQSIQTSWVTRKRRGDMVTWRQGDKAACKAAPWEGIDKPQAGGIPSASEPCRADFGHVEPFLSLVRCFLSPGSLDAGIKADIRPMRSDAA</sequence>
<feature type="compositionally biased region" description="Polar residues" evidence="1">
    <location>
        <begin position="1"/>
        <end position="16"/>
    </location>
</feature>
<organism evidence="2 3">
    <name type="scientific">Glonium stellatum</name>
    <dbReference type="NCBI Taxonomy" id="574774"/>
    <lineage>
        <taxon>Eukaryota</taxon>
        <taxon>Fungi</taxon>
        <taxon>Dikarya</taxon>
        <taxon>Ascomycota</taxon>
        <taxon>Pezizomycotina</taxon>
        <taxon>Dothideomycetes</taxon>
        <taxon>Pleosporomycetidae</taxon>
        <taxon>Gloniales</taxon>
        <taxon>Gloniaceae</taxon>
        <taxon>Glonium</taxon>
    </lineage>
</organism>
<name>A0A8E2FBW4_9PEZI</name>
<gene>
    <name evidence="2" type="ORF">AOQ84DRAFT_222881</name>
</gene>
<feature type="region of interest" description="Disordered" evidence="1">
    <location>
        <begin position="1"/>
        <end position="25"/>
    </location>
</feature>
<evidence type="ECO:0000256" key="1">
    <source>
        <dbReference type="SAM" id="MobiDB-lite"/>
    </source>
</evidence>
<reference evidence="2 3" key="1">
    <citation type="journal article" date="2016" name="Nat. Commun.">
        <title>Ectomycorrhizal ecology is imprinted in the genome of the dominant symbiotic fungus Cenococcum geophilum.</title>
        <authorList>
            <consortium name="DOE Joint Genome Institute"/>
            <person name="Peter M."/>
            <person name="Kohler A."/>
            <person name="Ohm R.A."/>
            <person name="Kuo A."/>
            <person name="Krutzmann J."/>
            <person name="Morin E."/>
            <person name="Arend M."/>
            <person name="Barry K.W."/>
            <person name="Binder M."/>
            <person name="Choi C."/>
            <person name="Clum A."/>
            <person name="Copeland A."/>
            <person name="Grisel N."/>
            <person name="Haridas S."/>
            <person name="Kipfer T."/>
            <person name="LaButti K."/>
            <person name="Lindquist E."/>
            <person name="Lipzen A."/>
            <person name="Maire R."/>
            <person name="Meier B."/>
            <person name="Mihaltcheva S."/>
            <person name="Molinier V."/>
            <person name="Murat C."/>
            <person name="Poggeler S."/>
            <person name="Quandt C.A."/>
            <person name="Sperisen C."/>
            <person name="Tritt A."/>
            <person name="Tisserant E."/>
            <person name="Crous P.W."/>
            <person name="Henrissat B."/>
            <person name="Nehls U."/>
            <person name="Egli S."/>
            <person name="Spatafora J.W."/>
            <person name="Grigoriev I.V."/>
            <person name="Martin F.M."/>
        </authorList>
    </citation>
    <scope>NUCLEOTIDE SEQUENCE [LARGE SCALE GENOMIC DNA]</scope>
    <source>
        <strain evidence="2 3">CBS 207.34</strain>
    </source>
</reference>
<evidence type="ECO:0000313" key="2">
    <source>
        <dbReference type="EMBL" id="OCL14093.1"/>
    </source>
</evidence>
<dbReference type="Proteomes" id="UP000250140">
    <property type="component" value="Unassembled WGS sequence"/>
</dbReference>
<dbReference type="AlphaFoldDB" id="A0A8E2FBW4"/>
<accession>A0A8E2FBW4</accession>
<protein>
    <submittedName>
        <fullName evidence="2">Uncharacterized protein</fullName>
    </submittedName>
</protein>
<dbReference type="EMBL" id="KV748619">
    <property type="protein sequence ID" value="OCL14093.1"/>
    <property type="molecule type" value="Genomic_DNA"/>
</dbReference>
<evidence type="ECO:0000313" key="3">
    <source>
        <dbReference type="Proteomes" id="UP000250140"/>
    </source>
</evidence>
<keyword evidence="3" id="KW-1185">Reference proteome</keyword>